<dbReference type="EMBL" id="AZMM01006252">
    <property type="protein sequence ID" value="ETJ39862.1"/>
    <property type="molecule type" value="Genomic_DNA"/>
</dbReference>
<name>W1YBI7_9ZZZZ</name>
<feature type="non-terminal residue" evidence="2">
    <location>
        <position position="1"/>
    </location>
</feature>
<proteinExistence type="predicted"/>
<organism evidence="2">
    <name type="scientific">human gut metagenome</name>
    <dbReference type="NCBI Taxonomy" id="408170"/>
    <lineage>
        <taxon>unclassified sequences</taxon>
        <taxon>metagenomes</taxon>
        <taxon>organismal metagenomes</taxon>
    </lineage>
</organism>
<dbReference type="InterPro" id="IPR011708">
    <property type="entry name" value="DNA_pol3_alpha_NTPase_dom"/>
</dbReference>
<accession>W1YBI7</accession>
<gene>
    <name evidence="2" type="ORF">Q604_UNBC06252G0001</name>
</gene>
<feature type="non-terminal residue" evidence="2">
    <location>
        <position position="85"/>
    </location>
</feature>
<dbReference type="Pfam" id="PF07733">
    <property type="entry name" value="DNA_pol3_alpha"/>
    <property type="match status" value="1"/>
</dbReference>
<evidence type="ECO:0000313" key="2">
    <source>
        <dbReference type="EMBL" id="ETJ39862.1"/>
    </source>
</evidence>
<dbReference type="GO" id="GO:0008408">
    <property type="term" value="F:3'-5' exonuclease activity"/>
    <property type="evidence" value="ECO:0007669"/>
    <property type="project" value="InterPro"/>
</dbReference>
<feature type="domain" description="Bacterial DNA polymerase III alpha subunit NTPase" evidence="1">
    <location>
        <begin position="3"/>
        <end position="61"/>
    </location>
</feature>
<dbReference type="InterPro" id="IPR004805">
    <property type="entry name" value="DnaE2/DnaE/PolC"/>
</dbReference>
<dbReference type="PANTHER" id="PTHR32294">
    <property type="entry name" value="DNA POLYMERASE III SUBUNIT ALPHA"/>
    <property type="match status" value="1"/>
</dbReference>
<protein>
    <submittedName>
        <fullName evidence="2">DNA polymerase III, alpha subunit</fullName>
    </submittedName>
</protein>
<comment type="caution">
    <text evidence="2">The sequence shown here is derived from an EMBL/GenBank/DDBJ whole genome shotgun (WGS) entry which is preliminary data.</text>
</comment>
<dbReference type="PANTHER" id="PTHR32294:SF0">
    <property type="entry name" value="DNA POLYMERASE III SUBUNIT ALPHA"/>
    <property type="match status" value="1"/>
</dbReference>
<evidence type="ECO:0000259" key="1">
    <source>
        <dbReference type="Pfam" id="PF07733"/>
    </source>
</evidence>
<reference evidence="2" key="1">
    <citation type="submission" date="2013-12" db="EMBL/GenBank/DDBJ databases">
        <title>A Varibaculum cambriense genome reconstructed from a premature infant gut community with otherwise low bacterial novelty that shifts toward anaerobic metabolism during the third week of life.</title>
        <authorList>
            <person name="Brown C.T."/>
            <person name="Sharon I."/>
            <person name="Thomas B.C."/>
            <person name="Castelle C.J."/>
            <person name="Morowitz M.J."/>
            <person name="Banfield J.F."/>
        </authorList>
    </citation>
    <scope>NUCLEOTIDE SEQUENCE</scope>
</reference>
<dbReference type="AlphaFoldDB" id="W1YBI7"/>
<dbReference type="GO" id="GO:0006260">
    <property type="term" value="P:DNA replication"/>
    <property type="evidence" value="ECO:0007669"/>
    <property type="project" value="InterPro"/>
</dbReference>
<sequence>FGKKLEGIARNSSTHAAGVVISADPLDDHVPVQNANDEGFVTQYDKDNIEELGLLKMDFLGLRTLTVMGDALKLIKANRGIDLDL</sequence>